<dbReference type="InterPro" id="IPR046450">
    <property type="entry name" value="PA_dom_sf"/>
</dbReference>
<feature type="domain" description="Peptidase M28" evidence="5">
    <location>
        <begin position="330"/>
        <end position="566"/>
    </location>
</feature>
<dbReference type="SUPFAM" id="SSF53187">
    <property type="entry name" value="Zn-dependent exopeptidases"/>
    <property type="match status" value="1"/>
</dbReference>
<dbReference type="Proteomes" id="UP000663860">
    <property type="component" value="Unassembled WGS sequence"/>
</dbReference>
<sequence length="606" mass="66299">MPENSIRIFIALAALTLFGIITFALAAATLGTLIKRFNDIDNKLIMIASPTTNNSTTTNPTTTSSTTTSSTTTSPTTTSPTTTSPTTANPTTTSTSQPLPLNANLADTIRIDDLMYHLAQLEDIARQNGNTRAVGTTGFDKTVDYIETYLKNNSFGQLTTFRETLQVQNFTIQGSPILEWSTDDTNGTFTYSSTLSRADFTYVNYTAAVNLTSFNLVVVNNNGCDESDYNNVEGEAILILAGGICTNAEKGEIATKKNVSVILFYNHGLTTTSLAPSTFRLRQSNQLPALSLSYAAGRTLVDAINKNNNNSVRVTIEIQRENYGTFSVDNICADLSDGNINETILVGGHSDSVPAGPGINDNGSGSSTNLVLAINLARLYGTTNYTRYRYRIRFCWWAAEEIGLVGAIHHVQQAQNSSALPQNKLSNYLINLNYDMLGSPNYFFGIYNGSSAKPGTPPQALNGSIRISEVFRDWFNLQNLPWDYTDFSGRSDYGPFLATGIVAGGLFSGADETKSVEQRDRYESKLGEGRGGLAGAKVDPCYHLDCDTIKNIDKFGYFKMSQAAAYMLEYLGRKNDLVNYLYPSGRSSQIRLSDDYFPNSDYFRET</sequence>
<accession>A0A815FK88</accession>
<dbReference type="GO" id="GO:0008235">
    <property type="term" value="F:metalloexopeptidase activity"/>
    <property type="evidence" value="ECO:0007669"/>
    <property type="project" value="InterPro"/>
</dbReference>
<comment type="similarity">
    <text evidence="2">Belongs to the peptidase M28 family. M28B subfamily.</text>
</comment>
<dbReference type="PANTHER" id="PTHR12147">
    <property type="entry name" value="METALLOPEPTIDASE M28 FAMILY MEMBER"/>
    <property type="match status" value="1"/>
</dbReference>
<dbReference type="InterPro" id="IPR045175">
    <property type="entry name" value="M28_fam"/>
</dbReference>
<gene>
    <name evidence="6" type="ORF">IZO911_LOCUS35445</name>
</gene>
<dbReference type="InterPro" id="IPR007484">
    <property type="entry name" value="Peptidase_M28"/>
</dbReference>
<dbReference type="Pfam" id="PF02225">
    <property type="entry name" value="PA"/>
    <property type="match status" value="1"/>
</dbReference>
<feature type="compositionally biased region" description="Low complexity" evidence="3">
    <location>
        <begin position="50"/>
        <end position="96"/>
    </location>
</feature>
<evidence type="ECO:0008006" key="8">
    <source>
        <dbReference type="Google" id="ProtNLM"/>
    </source>
</evidence>
<organism evidence="6 7">
    <name type="scientific">Adineta steineri</name>
    <dbReference type="NCBI Taxonomy" id="433720"/>
    <lineage>
        <taxon>Eukaryota</taxon>
        <taxon>Metazoa</taxon>
        <taxon>Spiralia</taxon>
        <taxon>Gnathifera</taxon>
        <taxon>Rotifera</taxon>
        <taxon>Eurotatoria</taxon>
        <taxon>Bdelloidea</taxon>
        <taxon>Adinetida</taxon>
        <taxon>Adinetidae</taxon>
        <taxon>Adineta</taxon>
    </lineage>
</organism>
<feature type="domain" description="PA" evidence="4">
    <location>
        <begin position="215"/>
        <end position="300"/>
    </location>
</feature>
<evidence type="ECO:0000256" key="2">
    <source>
        <dbReference type="ARBA" id="ARBA00005634"/>
    </source>
</evidence>
<feature type="region of interest" description="Disordered" evidence="3">
    <location>
        <begin position="50"/>
        <end position="100"/>
    </location>
</feature>
<name>A0A815FK88_9BILA</name>
<dbReference type="AlphaFoldDB" id="A0A815FK88"/>
<dbReference type="InterPro" id="IPR003137">
    <property type="entry name" value="PA_domain"/>
</dbReference>
<evidence type="ECO:0000256" key="3">
    <source>
        <dbReference type="SAM" id="MobiDB-lite"/>
    </source>
</evidence>
<evidence type="ECO:0000256" key="1">
    <source>
        <dbReference type="ARBA" id="ARBA00001947"/>
    </source>
</evidence>
<dbReference type="Gene3D" id="3.40.630.10">
    <property type="entry name" value="Zn peptidases"/>
    <property type="match status" value="1"/>
</dbReference>
<dbReference type="EMBL" id="CAJNOE010000755">
    <property type="protein sequence ID" value="CAF1326571.1"/>
    <property type="molecule type" value="Genomic_DNA"/>
</dbReference>
<reference evidence="6" key="1">
    <citation type="submission" date="2021-02" db="EMBL/GenBank/DDBJ databases">
        <authorList>
            <person name="Nowell W R."/>
        </authorList>
    </citation>
    <scope>NUCLEOTIDE SEQUENCE</scope>
</reference>
<evidence type="ECO:0000313" key="7">
    <source>
        <dbReference type="Proteomes" id="UP000663860"/>
    </source>
</evidence>
<dbReference type="Pfam" id="PF04389">
    <property type="entry name" value="Peptidase_M28"/>
    <property type="match status" value="1"/>
</dbReference>
<proteinExistence type="inferred from homology"/>
<dbReference type="Gene3D" id="3.50.30.30">
    <property type="match status" value="1"/>
</dbReference>
<dbReference type="SUPFAM" id="SSF52025">
    <property type="entry name" value="PA domain"/>
    <property type="match status" value="1"/>
</dbReference>
<evidence type="ECO:0000259" key="4">
    <source>
        <dbReference type="Pfam" id="PF02225"/>
    </source>
</evidence>
<protein>
    <recommendedName>
        <fullName evidence="8">Peptide hydrolase</fullName>
    </recommendedName>
</protein>
<dbReference type="PANTHER" id="PTHR12147:SF26">
    <property type="entry name" value="PEPTIDASE M28 DOMAIN-CONTAINING PROTEIN"/>
    <property type="match status" value="1"/>
</dbReference>
<evidence type="ECO:0000259" key="5">
    <source>
        <dbReference type="Pfam" id="PF04389"/>
    </source>
</evidence>
<comment type="caution">
    <text evidence="6">The sequence shown here is derived from an EMBL/GenBank/DDBJ whole genome shotgun (WGS) entry which is preliminary data.</text>
</comment>
<evidence type="ECO:0000313" key="6">
    <source>
        <dbReference type="EMBL" id="CAF1326571.1"/>
    </source>
</evidence>
<dbReference type="GO" id="GO:0006508">
    <property type="term" value="P:proteolysis"/>
    <property type="evidence" value="ECO:0007669"/>
    <property type="project" value="InterPro"/>
</dbReference>
<comment type="cofactor">
    <cofactor evidence="1">
        <name>Zn(2+)</name>
        <dbReference type="ChEBI" id="CHEBI:29105"/>
    </cofactor>
</comment>